<dbReference type="CDD" id="cd18109">
    <property type="entry name" value="SpoU-like_RNA-MTase"/>
    <property type="match status" value="1"/>
</dbReference>
<dbReference type="SUPFAM" id="SSF75217">
    <property type="entry name" value="alpha/beta knot"/>
    <property type="match status" value="1"/>
</dbReference>
<dbReference type="InterPro" id="IPR029028">
    <property type="entry name" value="Alpha/beta_knot_MTases"/>
</dbReference>
<dbReference type="PANTHER" id="PTHR43191:SF2">
    <property type="entry name" value="RRNA METHYLTRANSFERASE 3, MITOCHONDRIAL"/>
    <property type="match status" value="1"/>
</dbReference>
<feature type="domain" description="MRM3-like substrate binding" evidence="5">
    <location>
        <begin position="7"/>
        <end position="55"/>
    </location>
</feature>
<accession>A0AAX4PMS7</accession>
<dbReference type="GO" id="GO:0008173">
    <property type="term" value="F:RNA methyltransferase activity"/>
    <property type="evidence" value="ECO:0007669"/>
    <property type="project" value="InterPro"/>
</dbReference>
<organism evidence="6 7">
    <name type="scientific">Chloropicon roscoffensis</name>
    <dbReference type="NCBI Taxonomy" id="1461544"/>
    <lineage>
        <taxon>Eukaryota</taxon>
        <taxon>Viridiplantae</taxon>
        <taxon>Chlorophyta</taxon>
        <taxon>Chloropicophyceae</taxon>
        <taxon>Chloropicales</taxon>
        <taxon>Chloropicaceae</taxon>
        <taxon>Chloropicon</taxon>
    </lineage>
</organism>
<dbReference type="EMBL" id="CP151519">
    <property type="protein sequence ID" value="WZN67368.1"/>
    <property type="molecule type" value="Genomic_DNA"/>
</dbReference>
<protein>
    <submittedName>
        <fullName evidence="6">RNA methyltransferase</fullName>
    </submittedName>
</protein>
<dbReference type="SUPFAM" id="SSF55315">
    <property type="entry name" value="L30e-like"/>
    <property type="match status" value="1"/>
</dbReference>
<name>A0AAX4PMS7_9CHLO</name>
<keyword evidence="2 6" id="KW-0489">Methyltransferase</keyword>
<dbReference type="InterPro" id="IPR001537">
    <property type="entry name" value="SpoU_MeTrfase"/>
</dbReference>
<dbReference type="GO" id="GO:0006396">
    <property type="term" value="P:RNA processing"/>
    <property type="evidence" value="ECO:0007669"/>
    <property type="project" value="InterPro"/>
</dbReference>
<dbReference type="InterPro" id="IPR051259">
    <property type="entry name" value="rRNA_Methyltransferase"/>
</dbReference>
<keyword evidence="7" id="KW-1185">Reference proteome</keyword>
<dbReference type="GO" id="GO:0003723">
    <property type="term" value="F:RNA binding"/>
    <property type="evidence" value="ECO:0007669"/>
    <property type="project" value="InterPro"/>
</dbReference>
<evidence type="ECO:0000256" key="2">
    <source>
        <dbReference type="ARBA" id="ARBA00022603"/>
    </source>
</evidence>
<comment type="similarity">
    <text evidence="1">Belongs to the class IV-like SAM-binding methyltransferase superfamily. RNA methyltransferase TrmH family.</text>
</comment>
<dbReference type="InterPro" id="IPR029026">
    <property type="entry name" value="tRNA_m1G_MTases_N"/>
</dbReference>
<dbReference type="PANTHER" id="PTHR43191">
    <property type="entry name" value="RRNA METHYLTRANSFERASE 3"/>
    <property type="match status" value="1"/>
</dbReference>
<keyword evidence="3" id="KW-0808">Transferase</keyword>
<dbReference type="GO" id="GO:0032259">
    <property type="term" value="P:methylation"/>
    <property type="evidence" value="ECO:0007669"/>
    <property type="project" value="UniProtKB-KW"/>
</dbReference>
<dbReference type="Gene3D" id="3.40.1280.10">
    <property type="match status" value="1"/>
</dbReference>
<evidence type="ECO:0000313" key="6">
    <source>
        <dbReference type="EMBL" id="WZN67368.1"/>
    </source>
</evidence>
<dbReference type="Proteomes" id="UP001472866">
    <property type="component" value="Chromosome 19"/>
</dbReference>
<evidence type="ECO:0000256" key="3">
    <source>
        <dbReference type="ARBA" id="ARBA00022679"/>
    </source>
</evidence>
<dbReference type="Pfam" id="PF22435">
    <property type="entry name" value="MRM3-like_sub_bind"/>
    <property type="match status" value="1"/>
</dbReference>
<evidence type="ECO:0000256" key="1">
    <source>
        <dbReference type="ARBA" id="ARBA00007228"/>
    </source>
</evidence>
<dbReference type="InterPro" id="IPR053888">
    <property type="entry name" value="MRM3-like_sub_bind"/>
</dbReference>
<dbReference type="InterPro" id="IPR029064">
    <property type="entry name" value="Ribosomal_eL30-like_sf"/>
</dbReference>
<dbReference type="Gene3D" id="3.30.1330.30">
    <property type="match status" value="1"/>
</dbReference>
<feature type="domain" description="tRNA/rRNA methyltransferase SpoU type" evidence="4">
    <location>
        <begin position="119"/>
        <end position="278"/>
    </location>
</feature>
<gene>
    <name evidence="6" type="ORF">HKI87_19g89430</name>
</gene>
<dbReference type="AlphaFoldDB" id="A0AAX4PMS7"/>
<evidence type="ECO:0000259" key="5">
    <source>
        <dbReference type="Pfam" id="PF22435"/>
    </source>
</evidence>
<evidence type="ECO:0000259" key="4">
    <source>
        <dbReference type="Pfam" id="PF00588"/>
    </source>
</evidence>
<reference evidence="6 7" key="1">
    <citation type="submission" date="2024-03" db="EMBL/GenBank/DDBJ databases">
        <title>Complete genome sequence of the green alga Chloropicon roscoffensis RCC1871.</title>
        <authorList>
            <person name="Lemieux C."/>
            <person name="Pombert J.-F."/>
            <person name="Otis C."/>
            <person name="Turmel M."/>
        </authorList>
    </citation>
    <scope>NUCLEOTIDE SEQUENCE [LARGE SCALE GENOMIC DNA]</scope>
    <source>
        <strain evidence="6 7">RCC1871</strain>
    </source>
</reference>
<proteinExistence type="inferred from homology"/>
<dbReference type="Pfam" id="PF00588">
    <property type="entry name" value="SpoU_methylase"/>
    <property type="match status" value="1"/>
</dbReference>
<sequence>MASKGLIKRVRQLQQKKYRSQTNQFVVEGSRAITEFIKNKDAFDCVHLLTTKEQAEVVVHRGVLDHVVDVTPRYQSVTPLEMSKMTGLSTACDSLAVFQRKLPDETAEEVRQNFRDSQLSLALDSVRDPGNLGTLIRLCDWFGMRNLLLSSDCCDCYNPKVVRATSGSLARVRVRYADCLGSELRSLRVPLVGASMEGQSVYDLELPLRLKDGETAPDGAGGLVLVMGSEGQGLSNEVESALHGLVSIPSYPFEGGDVLDGDNEAESLNVAMAAGILISEMKRRLWEQR</sequence>
<evidence type="ECO:0000313" key="7">
    <source>
        <dbReference type="Proteomes" id="UP001472866"/>
    </source>
</evidence>